<sequence length="99" mass="10869">MNENQHPKQGPNSPGSSDQTITVKIQTAQGEFVRDFDKNQTIQDIIQAVKAHFNFSADGTYELRLKGSSDDPFMPQRPIVSYGLKDGAVLVFTDLGKAA</sequence>
<dbReference type="Proteomes" id="UP001501175">
    <property type="component" value="Unassembled WGS sequence"/>
</dbReference>
<comment type="caution">
    <text evidence="1">The sequence shown here is derived from an EMBL/GenBank/DDBJ whole genome shotgun (WGS) entry which is preliminary data.</text>
</comment>
<evidence type="ECO:0008006" key="3">
    <source>
        <dbReference type="Google" id="ProtNLM"/>
    </source>
</evidence>
<accession>A0ABP8N0M9</accession>
<dbReference type="InterPro" id="IPR029071">
    <property type="entry name" value="Ubiquitin-like_domsf"/>
</dbReference>
<name>A0ABP8N0M9_9BACT</name>
<organism evidence="1 2">
    <name type="scientific">Nibrella saemangeumensis</name>
    <dbReference type="NCBI Taxonomy" id="1084526"/>
    <lineage>
        <taxon>Bacteria</taxon>
        <taxon>Pseudomonadati</taxon>
        <taxon>Bacteroidota</taxon>
        <taxon>Cytophagia</taxon>
        <taxon>Cytophagales</taxon>
        <taxon>Spirosomataceae</taxon>
        <taxon>Nibrella</taxon>
    </lineage>
</organism>
<gene>
    <name evidence="1" type="ORF">GCM10023189_32840</name>
</gene>
<dbReference type="EMBL" id="BAABHD010000031">
    <property type="protein sequence ID" value="GAA4459316.1"/>
    <property type="molecule type" value="Genomic_DNA"/>
</dbReference>
<evidence type="ECO:0000313" key="1">
    <source>
        <dbReference type="EMBL" id="GAA4459316.1"/>
    </source>
</evidence>
<dbReference type="SUPFAM" id="SSF54236">
    <property type="entry name" value="Ubiquitin-like"/>
    <property type="match status" value="1"/>
</dbReference>
<evidence type="ECO:0000313" key="2">
    <source>
        <dbReference type="Proteomes" id="UP001501175"/>
    </source>
</evidence>
<proteinExistence type="predicted"/>
<protein>
    <recommendedName>
        <fullName evidence="3">Ubiquitin-like domain-containing protein</fullName>
    </recommendedName>
</protein>
<reference evidence="2" key="1">
    <citation type="journal article" date="2019" name="Int. J. Syst. Evol. Microbiol.">
        <title>The Global Catalogue of Microorganisms (GCM) 10K type strain sequencing project: providing services to taxonomists for standard genome sequencing and annotation.</title>
        <authorList>
            <consortium name="The Broad Institute Genomics Platform"/>
            <consortium name="The Broad Institute Genome Sequencing Center for Infectious Disease"/>
            <person name="Wu L."/>
            <person name="Ma J."/>
        </authorList>
    </citation>
    <scope>NUCLEOTIDE SEQUENCE [LARGE SCALE GENOMIC DNA]</scope>
    <source>
        <strain evidence="2">JCM 17927</strain>
    </source>
</reference>
<keyword evidence="2" id="KW-1185">Reference proteome</keyword>
<dbReference type="RefSeq" id="WP_345244961.1">
    <property type="nucleotide sequence ID" value="NZ_BAABHD010000031.1"/>
</dbReference>